<evidence type="ECO:0000259" key="5">
    <source>
        <dbReference type="PROSITE" id="PS50089"/>
    </source>
</evidence>
<feature type="domain" description="RING-type" evidence="5">
    <location>
        <begin position="309"/>
        <end position="386"/>
    </location>
</feature>
<keyword evidence="1" id="KW-0479">Metal-binding</keyword>
<dbReference type="GO" id="GO:0008270">
    <property type="term" value="F:zinc ion binding"/>
    <property type="evidence" value="ECO:0007669"/>
    <property type="project" value="UniProtKB-KW"/>
</dbReference>
<dbReference type="AlphaFoldDB" id="A0A6F9DQD6"/>
<reference evidence="6" key="1">
    <citation type="submission" date="2020-04" db="EMBL/GenBank/DDBJ databases">
        <authorList>
            <person name="Neveu A P."/>
        </authorList>
    </citation>
    <scope>NUCLEOTIDE SEQUENCE</scope>
    <source>
        <tissue evidence="6">Whole embryo</tissue>
    </source>
</reference>
<dbReference type="CDD" id="cd16677">
    <property type="entry name" value="RING-H2_RNF32_rpt1"/>
    <property type="match status" value="1"/>
</dbReference>
<dbReference type="Pfam" id="PF13639">
    <property type="entry name" value="zf-RING_2"/>
    <property type="match status" value="1"/>
</dbReference>
<dbReference type="PROSITE" id="PS50096">
    <property type="entry name" value="IQ"/>
    <property type="match status" value="1"/>
</dbReference>
<feature type="domain" description="RING-type" evidence="5">
    <location>
        <begin position="142"/>
        <end position="184"/>
    </location>
</feature>
<gene>
    <name evidence="6" type="primary">Rnf32</name>
</gene>
<evidence type="ECO:0000256" key="4">
    <source>
        <dbReference type="PROSITE-ProRule" id="PRU00175"/>
    </source>
</evidence>
<dbReference type="Pfam" id="PF13445">
    <property type="entry name" value="zf-RING_UBOX"/>
    <property type="match status" value="1"/>
</dbReference>
<evidence type="ECO:0000256" key="3">
    <source>
        <dbReference type="ARBA" id="ARBA00022833"/>
    </source>
</evidence>
<dbReference type="InterPro" id="IPR013083">
    <property type="entry name" value="Znf_RING/FYVE/PHD"/>
</dbReference>
<keyword evidence="3" id="KW-0862">Zinc</keyword>
<dbReference type="PANTHER" id="PTHR14991">
    <property type="entry name" value="RING FINGER PROTEIN 32"/>
    <property type="match status" value="1"/>
</dbReference>
<dbReference type="PANTHER" id="PTHR14991:SF0">
    <property type="entry name" value="RING FINGER PROTEIN 32"/>
    <property type="match status" value="1"/>
</dbReference>
<dbReference type="InterPro" id="IPR001841">
    <property type="entry name" value="Znf_RING"/>
</dbReference>
<dbReference type="InterPro" id="IPR027370">
    <property type="entry name" value="Znf-RING_euk"/>
</dbReference>
<evidence type="ECO:0000256" key="1">
    <source>
        <dbReference type="ARBA" id="ARBA00022723"/>
    </source>
</evidence>
<dbReference type="Pfam" id="PF00612">
    <property type="entry name" value="IQ"/>
    <property type="match status" value="1"/>
</dbReference>
<dbReference type="PROSITE" id="PS50089">
    <property type="entry name" value="ZF_RING_2"/>
    <property type="match status" value="2"/>
</dbReference>
<dbReference type="SUPFAM" id="SSF57850">
    <property type="entry name" value="RING/U-box"/>
    <property type="match status" value="2"/>
</dbReference>
<accession>A0A6F9DQD6</accession>
<keyword evidence="2 4" id="KW-0863">Zinc-finger</keyword>
<sequence>MERQSLSHKLHSNPTTALVAVAYQDHLIKEMALGDLSLTDPVKRKRPSLKQALKGQERHRINAIKNCKSTLDTGRKRKDIASKLPDKTETEYILDPKPRPLTLAQKMGLIACNEDQRRLLTEQEWKELKLASTEREDFTNPCVICKDEFRMEDQVLLSCSHVFHRACLKAFERFTGKKTCPMCRRNGYQTRVVHDGTKAYRHRSAAKIQAYWRGYVVRKWYLNLRRTVPPKNPKLRKTFYENKLSEITDRLVAMAASDHVDRFLDNIDESIQESRNIFMHWDKMRMSNMCEEEWLKVSVTASARGATECPICLRNLNIETDTANTSASTQGQSIALLSCSHVFHATCLNALEQFSLDETTQDQEHITPQTVTRTTSPCSFKCPVCRAFYTKRLVDVF</sequence>
<dbReference type="InterPro" id="IPR042862">
    <property type="entry name" value="RNF32"/>
</dbReference>
<dbReference type="SMART" id="SM00184">
    <property type="entry name" value="RING"/>
    <property type="match status" value="2"/>
</dbReference>
<dbReference type="Gene3D" id="3.30.40.10">
    <property type="entry name" value="Zinc/RING finger domain, C3HC4 (zinc finger)"/>
    <property type="match status" value="2"/>
</dbReference>
<organism evidence="6">
    <name type="scientific">Phallusia mammillata</name>
    <dbReference type="NCBI Taxonomy" id="59560"/>
    <lineage>
        <taxon>Eukaryota</taxon>
        <taxon>Metazoa</taxon>
        <taxon>Chordata</taxon>
        <taxon>Tunicata</taxon>
        <taxon>Ascidiacea</taxon>
        <taxon>Phlebobranchia</taxon>
        <taxon>Ascidiidae</taxon>
        <taxon>Phallusia</taxon>
    </lineage>
</organism>
<dbReference type="EMBL" id="LR789792">
    <property type="protein sequence ID" value="CAB3265654.1"/>
    <property type="molecule type" value="mRNA"/>
</dbReference>
<protein>
    <submittedName>
        <fullName evidence="6">RING finger protein 32-like</fullName>
    </submittedName>
</protein>
<dbReference type="SMART" id="SM00015">
    <property type="entry name" value="IQ"/>
    <property type="match status" value="1"/>
</dbReference>
<name>A0A6F9DQD6_9ASCI</name>
<evidence type="ECO:0000256" key="2">
    <source>
        <dbReference type="ARBA" id="ARBA00022771"/>
    </source>
</evidence>
<proteinExistence type="evidence at transcript level"/>
<dbReference type="CDD" id="cd23767">
    <property type="entry name" value="IQCD"/>
    <property type="match status" value="1"/>
</dbReference>
<evidence type="ECO:0000313" key="6">
    <source>
        <dbReference type="EMBL" id="CAB3265654.1"/>
    </source>
</evidence>
<dbReference type="InterPro" id="IPR000048">
    <property type="entry name" value="IQ_motif_EF-hand-BS"/>
</dbReference>
<dbReference type="Gene3D" id="1.20.5.190">
    <property type="match status" value="1"/>
</dbReference>